<dbReference type="Proteomes" id="UP000178681">
    <property type="component" value="Unassembled WGS sequence"/>
</dbReference>
<sequence length="403" mass="45814">MNFNNKEPSIMHIDFNSCFASIEQQANPFLRGKPVVVGAYTTNFGCVLAASREAKILGIKTGMRVMDARAIYPKVVVLESDPNKYREVHKQLKNLLQTYSDKVYPKSIDEFVVNCYTNPHELAPRIKERIKEEIGEFLTVSIGISTNRYLAKVASNLKKPDGLEEINKDNFLEVFSKLRLTDLTGIKEGNARRLNVYNIFSVVDFYHADSRKLEGAFGGIGGYYWFLRLHGYEVDEFEVVRKSFGNSYALPKPFYKCSDLVPIIQKLVDKTAYRLRTAGYFARGVHLGVVYRDHTYWHKGRILSRAIFATDDIFKEIYKLLEMAGENGPVREIAVTCFNLEPASYLQLDLLIDALGKESLTKAIDTINDRYGMFTLTSAAQIFARDNVPDRIAFGGVREIKES</sequence>
<dbReference type="InterPro" id="IPR043502">
    <property type="entry name" value="DNA/RNA_pol_sf"/>
</dbReference>
<organism evidence="3 4">
    <name type="scientific">Candidatus Gottesmanbacteria bacterium RIFCSPHIGHO2_01_FULL_42_12</name>
    <dbReference type="NCBI Taxonomy" id="1798377"/>
    <lineage>
        <taxon>Bacteria</taxon>
        <taxon>Candidatus Gottesmaniibacteriota</taxon>
    </lineage>
</organism>
<dbReference type="EMBL" id="MFJG01000001">
    <property type="protein sequence ID" value="OGG07835.1"/>
    <property type="molecule type" value="Genomic_DNA"/>
</dbReference>
<dbReference type="GO" id="GO:0006281">
    <property type="term" value="P:DNA repair"/>
    <property type="evidence" value="ECO:0007669"/>
    <property type="project" value="InterPro"/>
</dbReference>
<dbReference type="STRING" id="1798377.A2872_03270"/>
<dbReference type="Pfam" id="PF11799">
    <property type="entry name" value="IMS_C"/>
    <property type="match status" value="1"/>
</dbReference>
<evidence type="ECO:0000259" key="2">
    <source>
        <dbReference type="PROSITE" id="PS50173"/>
    </source>
</evidence>
<dbReference type="GO" id="GO:0003887">
    <property type="term" value="F:DNA-directed DNA polymerase activity"/>
    <property type="evidence" value="ECO:0007669"/>
    <property type="project" value="InterPro"/>
</dbReference>
<dbReference type="InterPro" id="IPR043128">
    <property type="entry name" value="Rev_trsase/Diguanyl_cyclase"/>
</dbReference>
<dbReference type="CDD" id="cd03586">
    <property type="entry name" value="PolY_Pol_IV_kappa"/>
    <property type="match status" value="1"/>
</dbReference>
<evidence type="ECO:0000313" key="3">
    <source>
        <dbReference type="EMBL" id="OGG07835.1"/>
    </source>
</evidence>
<dbReference type="Gene3D" id="3.30.1490.100">
    <property type="entry name" value="DNA polymerase, Y-family, little finger domain"/>
    <property type="match status" value="1"/>
</dbReference>
<dbReference type="PROSITE" id="PS50173">
    <property type="entry name" value="UMUC"/>
    <property type="match status" value="1"/>
</dbReference>
<dbReference type="SUPFAM" id="SSF56672">
    <property type="entry name" value="DNA/RNA polymerases"/>
    <property type="match status" value="1"/>
</dbReference>
<evidence type="ECO:0000256" key="1">
    <source>
        <dbReference type="ARBA" id="ARBA00010945"/>
    </source>
</evidence>
<dbReference type="PANTHER" id="PTHR11076">
    <property type="entry name" value="DNA REPAIR POLYMERASE UMUC / TRANSFERASE FAMILY MEMBER"/>
    <property type="match status" value="1"/>
</dbReference>
<dbReference type="GO" id="GO:0005829">
    <property type="term" value="C:cytosol"/>
    <property type="evidence" value="ECO:0007669"/>
    <property type="project" value="TreeGrafter"/>
</dbReference>
<dbReference type="AlphaFoldDB" id="A0A1F5Z639"/>
<feature type="domain" description="UmuC" evidence="2">
    <location>
        <begin position="10"/>
        <end position="187"/>
    </location>
</feature>
<dbReference type="SUPFAM" id="SSF100879">
    <property type="entry name" value="Lesion bypass DNA polymerase (Y-family), little finger domain"/>
    <property type="match status" value="1"/>
</dbReference>
<dbReference type="Gene3D" id="3.30.70.270">
    <property type="match status" value="1"/>
</dbReference>
<proteinExistence type="inferred from homology"/>
<dbReference type="InterPro" id="IPR050116">
    <property type="entry name" value="DNA_polymerase-Y"/>
</dbReference>
<reference evidence="3 4" key="1">
    <citation type="journal article" date="2016" name="Nat. Commun.">
        <title>Thousands of microbial genomes shed light on interconnected biogeochemical processes in an aquifer system.</title>
        <authorList>
            <person name="Anantharaman K."/>
            <person name="Brown C.T."/>
            <person name="Hug L.A."/>
            <person name="Sharon I."/>
            <person name="Castelle C.J."/>
            <person name="Probst A.J."/>
            <person name="Thomas B.C."/>
            <person name="Singh A."/>
            <person name="Wilkins M.J."/>
            <person name="Karaoz U."/>
            <person name="Brodie E.L."/>
            <person name="Williams K.H."/>
            <person name="Hubbard S.S."/>
            <person name="Banfield J.F."/>
        </authorList>
    </citation>
    <scope>NUCLEOTIDE SEQUENCE [LARGE SCALE GENOMIC DNA]</scope>
</reference>
<dbReference type="InterPro" id="IPR022880">
    <property type="entry name" value="DNApol_IV"/>
</dbReference>
<dbReference type="Pfam" id="PF00817">
    <property type="entry name" value="IMS"/>
    <property type="match status" value="1"/>
</dbReference>
<dbReference type="InterPro" id="IPR017961">
    <property type="entry name" value="DNA_pol_Y-fam_little_finger"/>
</dbReference>
<evidence type="ECO:0000313" key="4">
    <source>
        <dbReference type="Proteomes" id="UP000178681"/>
    </source>
</evidence>
<dbReference type="Gene3D" id="3.40.1170.60">
    <property type="match status" value="1"/>
</dbReference>
<dbReference type="InterPro" id="IPR036775">
    <property type="entry name" value="DNA_pol_Y-fam_lit_finger_sf"/>
</dbReference>
<dbReference type="GO" id="GO:0003684">
    <property type="term" value="F:damaged DNA binding"/>
    <property type="evidence" value="ECO:0007669"/>
    <property type="project" value="InterPro"/>
</dbReference>
<dbReference type="InterPro" id="IPR001126">
    <property type="entry name" value="UmuC"/>
</dbReference>
<accession>A0A1F5Z639</accession>
<comment type="similarity">
    <text evidence="1">Belongs to the DNA polymerase type-Y family.</text>
</comment>
<comment type="caution">
    <text evidence="3">The sequence shown here is derived from an EMBL/GenBank/DDBJ whole genome shotgun (WGS) entry which is preliminary data.</text>
</comment>
<gene>
    <name evidence="3" type="ORF">A2872_03270</name>
</gene>
<dbReference type="GO" id="GO:0009432">
    <property type="term" value="P:SOS response"/>
    <property type="evidence" value="ECO:0007669"/>
    <property type="project" value="TreeGrafter"/>
</dbReference>
<dbReference type="PANTHER" id="PTHR11076:SF35">
    <property type="entry name" value="DNA REPAIR PROTEIN HOMOLOG YOBH"/>
    <property type="match status" value="1"/>
</dbReference>
<dbReference type="GO" id="GO:0042276">
    <property type="term" value="P:error-prone translesion synthesis"/>
    <property type="evidence" value="ECO:0007669"/>
    <property type="project" value="TreeGrafter"/>
</dbReference>
<name>A0A1F5Z639_9BACT</name>
<protein>
    <recommendedName>
        <fullName evidence="2">UmuC domain-containing protein</fullName>
    </recommendedName>
</protein>